<dbReference type="EMBL" id="CAICTM010000377">
    <property type="protein sequence ID" value="CAB9509183.1"/>
    <property type="molecule type" value="Genomic_DNA"/>
</dbReference>
<dbReference type="SUPFAM" id="SSF52058">
    <property type="entry name" value="L domain-like"/>
    <property type="match status" value="1"/>
</dbReference>
<keyword evidence="6" id="KW-1133">Transmembrane helix</keyword>
<dbReference type="OrthoDB" id="38453at2759"/>
<dbReference type="FunFam" id="3.80.10.10:FF:000041">
    <property type="entry name" value="LRR receptor-like serine/threonine-protein kinase ERECTA"/>
    <property type="match status" value="1"/>
</dbReference>
<evidence type="ECO:0000256" key="1">
    <source>
        <dbReference type="ARBA" id="ARBA00004236"/>
    </source>
</evidence>
<dbReference type="InterPro" id="IPR001611">
    <property type="entry name" value="Leu-rich_rpt"/>
</dbReference>
<keyword evidence="2" id="KW-1003">Cell membrane</keyword>
<keyword evidence="3" id="KW-0433">Leucine-rich repeat</keyword>
<evidence type="ECO:0000256" key="3">
    <source>
        <dbReference type="ARBA" id="ARBA00022614"/>
    </source>
</evidence>
<evidence type="ECO:0000313" key="8">
    <source>
        <dbReference type="Proteomes" id="UP001153069"/>
    </source>
</evidence>
<sequence>MYRQDTGNASGDSSDSSGEFLTIDEITKLAAVRQSLQSSALSGCNPPKRASFSAQDGGKQQIPLPDGAPQPGAYAGAPGEGLQRTHRPSFALLGVAASSVHVEAMKDHSDYNEDGSLASVVEEGEVHKASESSQVTSAVTVATTTITNRRILQQCNHTNSAEMSVNDVFTCEDSSSGLAVAEAVEEEDDMPRQHAAEFDMDEAQRRKKESMNHFKTRIFLAVILFIAVVMVCIAMVVVKIEDAHKKSGSQPSMETPANSSASRQPSTMEDALLDLFPQETVQLIMGDPQSSQSQAFQWLLDDIRDTQGSVSEDRIKQRFALATVYFGTNGDSWTNNESWLIHNIHECDWFTKPDYSHRQELSNLYPGLLTEFETPASKCSSNGLYQHLWLDSNHLVGSLPNELYMMTSLLSMSAGLNRLRGTISTQVAQLTQLTHLSLFYLAEVVGPIPSELGLLTGLRGIGLNNNGHTGTIPSELWQLTNMETVVVMENPELHGIIPTEIGNFHKLRWFISSGMHLTGTIPTEVGRLKKLEWITLNANKLTGTVPSEFGTLPEVLLIELFGNALVGSLPTEFGHLTSLTMFKAGGNRLYGSIPSEYGHLTSITRGLALQNNSLTGTIPTELSRLTSLEKLKLEENQLSGQVPSEFGKLTSAGLLDLSQNLLSGTVPQELSTLQHSLHTLHLEGNALLSGIWPESLCSIHGTCKVNPLFPCKGNYGLFFDCTSLLCGCECLC</sequence>
<dbReference type="Proteomes" id="UP001153069">
    <property type="component" value="Unassembled WGS sequence"/>
</dbReference>
<dbReference type="Pfam" id="PF00560">
    <property type="entry name" value="LRR_1"/>
    <property type="match status" value="1"/>
</dbReference>
<evidence type="ECO:0000256" key="6">
    <source>
        <dbReference type="SAM" id="Phobius"/>
    </source>
</evidence>
<organism evidence="7 8">
    <name type="scientific">Seminavis robusta</name>
    <dbReference type="NCBI Taxonomy" id="568900"/>
    <lineage>
        <taxon>Eukaryota</taxon>
        <taxon>Sar</taxon>
        <taxon>Stramenopiles</taxon>
        <taxon>Ochrophyta</taxon>
        <taxon>Bacillariophyta</taxon>
        <taxon>Bacillariophyceae</taxon>
        <taxon>Bacillariophycidae</taxon>
        <taxon>Naviculales</taxon>
        <taxon>Naviculaceae</taxon>
        <taxon>Seminavis</taxon>
    </lineage>
</organism>
<feature type="compositionally biased region" description="Low complexity" evidence="5">
    <location>
        <begin position="65"/>
        <end position="77"/>
    </location>
</feature>
<feature type="region of interest" description="Disordered" evidence="5">
    <location>
        <begin position="36"/>
        <end position="83"/>
    </location>
</feature>
<proteinExistence type="predicted"/>
<keyword evidence="6" id="KW-0812">Transmembrane</keyword>
<comment type="caution">
    <text evidence="7">The sequence shown here is derived from an EMBL/GenBank/DDBJ whole genome shotgun (WGS) entry which is preliminary data.</text>
</comment>
<dbReference type="FunFam" id="3.80.10.10:FF:000383">
    <property type="entry name" value="Leucine-rich repeat receptor protein kinase EMS1"/>
    <property type="match status" value="1"/>
</dbReference>
<accession>A0A9N8HBU2</accession>
<evidence type="ECO:0000256" key="5">
    <source>
        <dbReference type="SAM" id="MobiDB-lite"/>
    </source>
</evidence>
<dbReference type="GO" id="GO:0005886">
    <property type="term" value="C:plasma membrane"/>
    <property type="evidence" value="ECO:0007669"/>
    <property type="project" value="UniProtKB-SubCell"/>
</dbReference>
<dbReference type="PANTHER" id="PTHR48065">
    <property type="entry name" value="OS10G0469600 PROTEIN"/>
    <property type="match status" value="1"/>
</dbReference>
<dbReference type="AlphaFoldDB" id="A0A9N8HBU2"/>
<name>A0A9N8HBU2_9STRA</name>
<feature type="compositionally biased region" description="Polar residues" evidence="5">
    <location>
        <begin position="248"/>
        <end position="266"/>
    </location>
</feature>
<evidence type="ECO:0000256" key="2">
    <source>
        <dbReference type="ARBA" id="ARBA00022475"/>
    </source>
</evidence>
<keyword evidence="8" id="KW-1185">Reference proteome</keyword>
<keyword evidence="6" id="KW-0472">Membrane</keyword>
<keyword evidence="4" id="KW-0677">Repeat</keyword>
<feature type="transmembrane region" description="Helical" evidence="6">
    <location>
        <begin position="218"/>
        <end position="238"/>
    </location>
</feature>
<dbReference type="PANTHER" id="PTHR48065:SF75">
    <property type="entry name" value="LEUCINE-RICH REPEAT-CONTAINING N-TERMINAL PLANT-TYPE DOMAIN-CONTAINING PROTEIN"/>
    <property type="match status" value="1"/>
</dbReference>
<protein>
    <submittedName>
        <fullName evidence="7">STYKc</fullName>
    </submittedName>
</protein>
<dbReference type="Gene3D" id="3.80.10.10">
    <property type="entry name" value="Ribonuclease Inhibitor"/>
    <property type="match status" value="2"/>
</dbReference>
<evidence type="ECO:0000313" key="7">
    <source>
        <dbReference type="EMBL" id="CAB9509183.1"/>
    </source>
</evidence>
<gene>
    <name evidence="7" type="ORF">SEMRO_378_G130270.1</name>
</gene>
<evidence type="ECO:0000256" key="4">
    <source>
        <dbReference type="ARBA" id="ARBA00022737"/>
    </source>
</evidence>
<comment type="subcellular location">
    <subcellularLocation>
        <location evidence="1">Cell membrane</location>
    </subcellularLocation>
</comment>
<feature type="region of interest" description="Disordered" evidence="5">
    <location>
        <begin position="245"/>
        <end position="266"/>
    </location>
</feature>
<dbReference type="InterPro" id="IPR032675">
    <property type="entry name" value="LRR_dom_sf"/>
</dbReference>
<reference evidence="7" key="1">
    <citation type="submission" date="2020-06" db="EMBL/GenBank/DDBJ databases">
        <authorList>
            <consortium name="Plant Systems Biology data submission"/>
        </authorList>
    </citation>
    <scope>NUCLEOTIDE SEQUENCE</scope>
    <source>
        <strain evidence="7">D6</strain>
    </source>
</reference>